<gene>
    <name evidence="3" type="primary">NSP5</name>
</gene>
<evidence type="ECO:0000256" key="1">
    <source>
        <dbReference type="SAM" id="Coils"/>
    </source>
</evidence>
<evidence type="ECO:0000256" key="2">
    <source>
        <dbReference type="SAM" id="MobiDB-lite"/>
    </source>
</evidence>
<dbReference type="Pfam" id="PF17580">
    <property type="entry name" value="GBR_NSP5"/>
    <property type="match status" value="1"/>
</dbReference>
<reference evidence="3" key="1">
    <citation type="journal article" date="2018" name="Mol. Ecol.">
        <title>Virus-virus interactions and host ecology are associated with RNA virome structure in wild birds.</title>
        <authorList>
            <person name="Wille M."/>
            <person name="Eden J.S."/>
            <person name="Shi M."/>
            <person name="Klaassen M."/>
            <person name="Hurt A.C."/>
            <person name="Holmes E.C."/>
        </authorList>
    </citation>
    <scope>NUCLEOTIDE SEQUENCE</scope>
    <source>
        <strain evidence="3">MW05</strain>
    </source>
</reference>
<feature type="compositionally biased region" description="Polar residues" evidence="2">
    <location>
        <begin position="44"/>
        <end position="55"/>
    </location>
</feature>
<protein>
    <submittedName>
        <fullName evidence="3">Non-structural protein 5</fullName>
    </submittedName>
</protein>
<accession>A0A3G1RPG5</accession>
<keyword evidence="1" id="KW-0175">Coiled coil</keyword>
<evidence type="ECO:0000313" key="3">
    <source>
        <dbReference type="EMBL" id="AXF38741.1"/>
    </source>
</evidence>
<proteinExistence type="predicted"/>
<feature type="coiled-coil region" evidence="1">
    <location>
        <begin position="56"/>
        <end position="83"/>
    </location>
</feature>
<organism evidence="3">
    <name type="scientific">Ruddy turnstone rotavirus</name>
    <dbReference type="NCBI Taxonomy" id="2212774"/>
    <lineage>
        <taxon>Viruses</taxon>
        <taxon>Riboviria</taxon>
        <taxon>Orthornavirae</taxon>
        <taxon>Duplornaviricota</taxon>
        <taxon>Resentoviricetes</taxon>
        <taxon>Reovirales</taxon>
        <taxon>Sedoreoviridae</taxon>
        <taxon>Rotavirus</taxon>
    </lineage>
</organism>
<dbReference type="InterPro" id="IPR020244">
    <property type="entry name" value="Rotavirus_B_NSP5"/>
</dbReference>
<name>A0A3G1RPG5_9REOV</name>
<sequence>MAEASEFEFKLNKKKEIKKKTNQKTPVAKSTTTTMTKEDRSDVESNYSEESTRSSNFQYAEAYNKLQREIAAEENNDVKCEKTIASWADEVGNEEDYYDRPDTDPEDLKRMKEMKRRHNPSQKTEFEEDMNLEISALKMELERVKQELKPQGLDAAYNTVLRNINNLSTSQKHALVTAIVSSMK</sequence>
<feature type="region of interest" description="Disordered" evidence="2">
    <location>
        <begin position="1"/>
        <end position="55"/>
    </location>
</feature>
<feature type="compositionally biased region" description="Basic residues" evidence="2">
    <location>
        <begin position="12"/>
        <end position="22"/>
    </location>
</feature>
<dbReference type="EMBL" id="MH453873">
    <property type="protein sequence ID" value="AXF38741.1"/>
    <property type="molecule type" value="Genomic_RNA"/>
</dbReference>